<dbReference type="Proteomes" id="UP000824176">
    <property type="component" value="Unassembled WGS sequence"/>
</dbReference>
<reference evidence="2" key="1">
    <citation type="journal article" date="2021" name="PeerJ">
        <title>Extensive microbial diversity within the chicken gut microbiome revealed by metagenomics and culture.</title>
        <authorList>
            <person name="Gilroy R."/>
            <person name="Ravi A."/>
            <person name="Getino M."/>
            <person name="Pursley I."/>
            <person name="Horton D.L."/>
            <person name="Alikhan N.F."/>
            <person name="Baker D."/>
            <person name="Gharbi K."/>
            <person name="Hall N."/>
            <person name="Watson M."/>
            <person name="Adriaenssens E.M."/>
            <person name="Foster-Nyarko E."/>
            <person name="Jarju S."/>
            <person name="Secka A."/>
            <person name="Antonio M."/>
            <person name="Oren A."/>
            <person name="Chaudhuri R.R."/>
            <person name="La Ragione R."/>
            <person name="Hildebrand F."/>
            <person name="Pallen M.J."/>
        </authorList>
    </citation>
    <scope>NUCLEOTIDE SEQUENCE</scope>
    <source>
        <strain evidence="2">ChiW4-1371</strain>
    </source>
</reference>
<evidence type="ECO:0000256" key="1">
    <source>
        <dbReference type="SAM" id="SignalP"/>
    </source>
</evidence>
<keyword evidence="1" id="KW-0732">Signal</keyword>
<name>A0A9D2KCE5_9BACT</name>
<dbReference type="EMBL" id="DXAQ01000132">
    <property type="protein sequence ID" value="HIZ90051.1"/>
    <property type="molecule type" value="Genomic_DNA"/>
</dbReference>
<feature type="signal peptide" evidence="1">
    <location>
        <begin position="1"/>
        <end position="19"/>
    </location>
</feature>
<evidence type="ECO:0000313" key="3">
    <source>
        <dbReference type="Proteomes" id="UP000824176"/>
    </source>
</evidence>
<gene>
    <name evidence="2" type="ORF">H9804_08890</name>
</gene>
<dbReference type="AlphaFoldDB" id="A0A9D2KCE5"/>
<feature type="chain" id="PRO_5039458151" evidence="1">
    <location>
        <begin position="20"/>
        <end position="163"/>
    </location>
</feature>
<accession>A0A9D2KCE5</accession>
<sequence>MRKLVLTAAVVLCASTVYAAEKEDLFDDYKIYSKYVEKTIYSTKKDVFSEINNLKKLMIDNKKESVTLKLTDIHNKIMQLDNFIKQYSDKMKTSNMKESLTYPVYELSFYEKVIKETADYYYKKGSITKKEIEAVEEKYKDEKSAVNKKAETLRHDFLKAVFE</sequence>
<organism evidence="2 3">
    <name type="scientific">Candidatus Mucispirillum faecigallinarum</name>
    <dbReference type="NCBI Taxonomy" id="2838699"/>
    <lineage>
        <taxon>Bacteria</taxon>
        <taxon>Pseudomonadati</taxon>
        <taxon>Deferribacterota</taxon>
        <taxon>Deferribacteres</taxon>
        <taxon>Deferribacterales</taxon>
        <taxon>Mucispirillaceae</taxon>
        <taxon>Mucispirillum</taxon>
    </lineage>
</organism>
<reference evidence="2" key="2">
    <citation type="submission" date="2021-04" db="EMBL/GenBank/DDBJ databases">
        <authorList>
            <person name="Gilroy R."/>
        </authorList>
    </citation>
    <scope>NUCLEOTIDE SEQUENCE</scope>
    <source>
        <strain evidence="2">ChiW4-1371</strain>
    </source>
</reference>
<proteinExistence type="predicted"/>
<protein>
    <submittedName>
        <fullName evidence="2">Uncharacterized protein</fullName>
    </submittedName>
</protein>
<evidence type="ECO:0000313" key="2">
    <source>
        <dbReference type="EMBL" id="HIZ90051.1"/>
    </source>
</evidence>
<comment type="caution">
    <text evidence="2">The sequence shown here is derived from an EMBL/GenBank/DDBJ whole genome shotgun (WGS) entry which is preliminary data.</text>
</comment>